<dbReference type="Pfam" id="PF00975">
    <property type="entry name" value="Thioesterase"/>
    <property type="match status" value="1"/>
</dbReference>
<dbReference type="InterPro" id="IPR029058">
    <property type="entry name" value="AB_hydrolase_fold"/>
</dbReference>
<keyword evidence="5" id="KW-1185">Reference proteome</keyword>
<protein>
    <submittedName>
        <fullName evidence="4">Putative AMP-binding &amp; Acyl-protein</fullName>
    </submittedName>
</protein>
<dbReference type="Pfam" id="PF00550">
    <property type="entry name" value="PP-binding"/>
    <property type="match status" value="1"/>
</dbReference>
<dbReference type="AlphaFoldDB" id="A0A1W2TAJ0"/>
<dbReference type="GO" id="GO:0031177">
    <property type="term" value="F:phosphopantetheine binding"/>
    <property type="evidence" value="ECO:0007669"/>
    <property type="project" value="InterPro"/>
</dbReference>
<dbReference type="SUPFAM" id="SSF53474">
    <property type="entry name" value="alpha/beta-Hydrolases"/>
    <property type="match status" value="1"/>
</dbReference>
<dbReference type="SMART" id="SM00823">
    <property type="entry name" value="PKS_PP"/>
    <property type="match status" value="1"/>
</dbReference>
<gene>
    <name evidence="4" type="ORF">SAMD00023353_13800050</name>
</gene>
<dbReference type="PANTHER" id="PTHR24096">
    <property type="entry name" value="LONG-CHAIN-FATTY-ACID--COA LIGASE"/>
    <property type="match status" value="1"/>
</dbReference>
<accession>A0A1W2TAJ0</accession>
<dbReference type="OMA" id="LWPAFGM"/>
<dbReference type="InterPro" id="IPR000873">
    <property type="entry name" value="AMP-dep_synth/lig_dom"/>
</dbReference>
<dbReference type="PROSITE" id="PS50075">
    <property type="entry name" value="CARRIER"/>
    <property type="match status" value="1"/>
</dbReference>
<keyword evidence="2" id="KW-0597">Phosphoprotein</keyword>
<dbReference type="GO" id="GO:0006633">
    <property type="term" value="P:fatty acid biosynthetic process"/>
    <property type="evidence" value="ECO:0007669"/>
    <property type="project" value="TreeGrafter"/>
</dbReference>
<dbReference type="InterPro" id="IPR009081">
    <property type="entry name" value="PP-bd_ACP"/>
</dbReference>
<dbReference type="InterPro" id="IPR001031">
    <property type="entry name" value="Thioesterase"/>
</dbReference>
<evidence type="ECO:0000313" key="4">
    <source>
        <dbReference type="EMBL" id="GAP82384.1"/>
    </source>
</evidence>
<dbReference type="EMBL" id="DF977583">
    <property type="protein sequence ID" value="GAP82384.1"/>
    <property type="molecule type" value="Genomic_DNA"/>
</dbReference>
<dbReference type="InterPro" id="IPR020845">
    <property type="entry name" value="AMP-binding_CS"/>
</dbReference>
<sequence length="1019" mass="110768">MTLLKLLPTAVQSLHTYLGRFQRSLHVIPPAVANDPRLDGPEEVSWVCLQDVLRARAESPRPKQLLFYPLGGISSPPKRVTYRVLYNEAEQNSLKLKALPYFRPGMPVLLHFEDHWDTVLWFWVVMLAGGVPLLSSPLSNVDEHRAKHLHALSQLLESPIAITRESFLHQFTGSDHTFNLHAVESLLRTTITMTRARQGTTGQGPLNVDSLAILMLTSGSSGNAKAVRLSHRQIIAAISGKASVRHLPSDGTFLNWISLDHVASLVEIHIQALWLDVDQIHVHAADVVASPPLFLDLLSRHRVSRSFVPNFFLAKLADAAPVRPCDLSNLTVLASGGEANNVKTCEAAAALLTKLGASPGVITPGYGMTETCAGAIFNLDCPRSDVKAGRSIASVGRCMPGINMRIIDGVTGQIAGPQQPGCLEVSGAVVFQGYFRNPAATAEAFTPDGWFRTGDEASIDAEGNLSLIGRVKDVININGNKIVTAEIQSSVEAALKNTSALRIVCFASRASTRAVTEQVTIAYISDEWPLDAERVVEIDKLVAQGCRMVTTACQPMIFGIGVQTLPSLPITALGKISRVKMQALFESGAFEHDIAHHREVIDIFTRQVESRLCEPLSETETLLRADIADIMAMTCVEEVGVETNIFQLGFTSMDIIRLKHRLDTRLGITVATIVLMQHPTVRSLAAALISSQPAALRLEDALLDAKAFEGAHEDDDGEEAGSGMVTENQYDPVVVLRSSGSKAPLWLVHPGVGEVLVFVGLAQHMGVDDRPVYALRARGFEPGQCRFTDIDEAVGTYVAAVRRVQPRGPYALAGYSYGTMLAFEMAKRLGANDAPGVAAAVKFLGSFNLPPHIKLRMRQLSWNMCLLHLAQFLGLVPAALADEVSSAELGALPYHLTTRDNALAQMVAAIDGARMHELGLDRRELARWVDVAHGLQSMAVNYEPSGLVPSIDVFHAEPLRVAAPSREAWVTEQLSRWCDFSRSKPRFHEVGGAHYTMLGSEHVAGFADKLRVALRARGV</sequence>
<evidence type="ECO:0000313" key="5">
    <source>
        <dbReference type="Proteomes" id="UP000054516"/>
    </source>
</evidence>
<dbReference type="PROSITE" id="PS00455">
    <property type="entry name" value="AMP_BINDING"/>
    <property type="match status" value="1"/>
</dbReference>
<dbReference type="SUPFAM" id="SSF47336">
    <property type="entry name" value="ACP-like"/>
    <property type="match status" value="1"/>
</dbReference>
<dbReference type="InterPro" id="IPR042099">
    <property type="entry name" value="ANL_N_sf"/>
</dbReference>
<evidence type="ECO:0000256" key="1">
    <source>
        <dbReference type="ARBA" id="ARBA00022450"/>
    </source>
</evidence>
<dbReference type="STRING" id="77044.A0A1W2TAJ0"/>
<dbReference type="InterPro" id="IPR045851">
    <property type="entry name" value="AMP-bd_C_sf"/>
</dbReference>
<reference evidence="4" key="1">
    <citation type="submission" date="2016-03" db="EMBL/GenBank/DDBJ databases">
        <title>Draft genome sequence of Rosellinia necatrix.</title>
        <authorList>
            <person name="Kanematsu S."/>
        </authorList>
    </citation>
    <scope>NUCLEOTIDE SEQUENCE [LARGE SCALE GENOMIC DNA]</scope>
    <source>
        <strain evidence="4">W97</strain>
    </source>
</reference>
<dbReference type="Pfam" id="PF00501">
    <property type="entry name" value="AMP-binding"/>
    <property type="match status" value="1"/>
</dbReference>
<dbReference type="Gene3D" id="3.30.300.30">
    <property type="match status" value="1"/>
</dbReference>
<dbReference type="InterPro" id="IPR020806">
    <property type="entry name" value="PKS_PP-bd"/>
</dbReference>
<dbReference type="Gene3D" id="3.40.50.1820">
    <property type="entry name" value="alpha/beta hydrolase"/>
    <property type="match status" value="1"/>
</dbReference>
<dbReference type="SUPFAM" id="SSF56801">
    <property type="entry name" value="Acetyl-CoA synthetase-like"/>
    <property type="match status" value="1"/>
</dbReference>
<dbReference type="GO" id="GO:0031957">
    <property type="term" value="F:very long-chain fatty acid-CoA ligase activity"/>
    <property type="evidence" value="ECO:0007669"/>
    <property type="project" value="TreeGrafter"/>
</dbReference>
<dbReference type="PANTHER" id="PTHR24096:SF267">
    <property type="entry name" value="MALONATE--COA LIGASE ACSF3, MITOCHONDRIAL"/>
    <property type="match status" value="1"/>
</dbReference>
<evidence type="ECO:0000256" key="2">
    <source>
        <dbReference type="ARBA" id="ARBA00022553"/>
    </source>
</evidence>
<organism evidence="4">
    <name type="scientific">Rosellinia necatrix</name>
    <name type="common">White root-rot fungus</name>
    <dbReference type="NCBI Taxonomy" id="77044"/>
    <lineage>
        <taxon>Eukaryota</taxon>
        <taxon>Fungi</taxon>
        <taxon>Dikarya</taxon>
        <taxon>Ascomycota</taxon>
        <taxon>Pezizomycotina</taxon>
        <taxon>Sordariomycetes</taxon>
        <taxon>Xylariomycetidae</taxon>
        <taxon>Xylariales</taxon>
        <taxon>Xylariaceae</taxon>
        <taxon>Rosellinia</taxon>
    </lineage>
</organism>
<name>A0A1W2TAJ0_ROSNE</name>
<dbReference type="InterPro" id="IPR036736">
    <property type="entry name" value="ACP-like_sf"/>
</dbReference>
<dbReference type="OrthoDB" id="10253869at2759"/>
<dbReference type="Proteomes" id="UP000054516">
    <property type="component" value="Unassembled WGS sequence"/>
</dbReference>
<proteinExistence type="predicted"/>
<dbReference type="Gene3D" id="1.10.1200.10">
    <property type="entry name" value="ACP-like"/>
    <property type="match status" value="1"/>
</dbReference>
<feature type="domain" description="Carrier" evidence="3">
    <location>
        <begin position="614"/>
        <end position="692"/>
    </location>
</feature>
<evidence type="ECO:0000259" key="3">
    <source>
        <dbReference type="PROSITE" id="PS50075"/>
    </source>
</evidence>
<keyword evidence="1" id="KW-0596">Phosphopantetheine</keyword>
<dbReference type="Gene3D" id="3.40.50.12780">
    <property type="entry name" value="N-terminal domain of ligase-like"/>
    <property type="match status" value="1"/>
</dbReference>